<organism evidence="1 2">
    <name type="scientific">Trichuris muris</name>
    <name type="common">Mouse whipworm</name>
    <dbReference type="NCBI Taxonomy" id="70415"/>
    <lineage>
        <taxon>Eukaryota</taxon>
        <taxon>Metazoa</taxon>
        <taxon>Ecdysozoa</taxon>
        <taxon>Nematoda</taxon>
        <taxon>Enoplea</taxon>
        <taxon>Dorylaimia</taxon>
        <taxon>Trichinellida</taxon>
        <taxon>Trichuridae</taxon>
        <taxon>Trichuris</taxon>
    </lineage>
</organism>
<dbReference type="Proteomes" id="UP000046395">
    <property type="component" value="Unassembled WGS sequence"/>
</dbReference>
<protein>
    <submittedName>
        <fullName evidence="2">Uncharacterized protein</fullName>
    </submittedName>
</protein>
<evidence type="ECO:0000313" key="1">
    <source>
        <dbReference type="Proteomes" id="UP000046395"/>
    </source>
</evidence>
<evidence type="ECO:0000313" key="2">
    <source>
        <dbReference type="WBParaSite" id="TMUE_3000011892.1"/>
    </source>
</evidence>
<name>A0A5S6QYA3_TRIMR</name>
<sequence length="76" mass="8827">MVDLGHREQPFQFACQNAPRQRQRSSSLKVHLTFSADALLGQRPRFPCFGMRRHFVRLHIGSQLHVISLTVEQTKK</sequence>
<accession>A0A5S6QYA3</accession>
<reference evidence="2" key="1">
    <citation type="submission" date="2019-12" db="UniProtKB">
        <authorList>
            <consortium name="WormBaseParasite"/>
        </authorList>
    </citation>
    <scope>IDENTIFICATION</scope>
</reference>
<dbReference type="AlphaFoldDB" id="A0A5S6QYA3"/>
<keyword evidence="1" id="KW-1185">Reference proteome</keyword>
<dbReference type="WBParaSite" id="TMUE_3000011892.1">
    <property type="protein sequence ID" value="TMUE_3000011892.1"/>
    <property type="gene ID" value="WBGene00291014"/>
</dbReference>
<proteinExistence type="predicted"/>